<accession>A0AAW1UT50</accession>
<dbReference type="EMBL" id="JARQZJ010000092">
    <property type="protein sequence ID" value="KAK9884323.1"/>
    <property type="molecule type" value="Genomic_DNA"/>
</dbReference>
<name>A0AAW1UT50_9CUCU</name>
<dbReference type="AlphaFoldDB" id="A0AAW1UT50"/>
<dbReference type="Pfam" id="PF21050">
    <property type="entry name" value="ARMC9_ARM"/>
    <property type="match status" value="1"/>
</dbReference>
<feature type="domain" description="LisH" evidence="1">
    <location>
        <begin position="69"/>
        <end position="171"/>
    </location>
</feature>
<dbReference type="InterPro" id="IPR040369">
    <property type="entry name" value="ARMC9"/>
</dbReference>
<dbReference type="GO" id="GO:0060271">
    <property type="term" value="P:cilium assembly"/>
    <property type="evidence" value="ECO:0007669"/>
    <property type="project" value="InterPro"/>
</dbReference>
<evidence type="ECO:0000259" key="1">
    <source>
        <dbReference type="Pfam" id="PF21050"/>
    </source>
</evidence>
<dbReference type="InterPro" id="IPR048959">
    <property type="entry name" value="ARMC9_ARM_dom"/>
</dbReference>
<evidence type="ECO:0000313" key="2">
    <source>
        <dbReference type="EMBL" id="KAK9884323.1"/>
    </source>
</evidence>
<reference evidence="2 3" key="1">
    <citation type="submission" date="2023-03" db="EMBL/GenBank/DDBJ databases">
        <title>Genome insight into feeding habits of ladybird beetles.</title>
        <authorList>
            <person name="Li H.-S."/>
            <person name="Huang Y.-H."/>
            <person name="Pang H."/>
        </authorList>
    </citation>
    <scope>NUCLEOTIDE SEQUENCE [LARGE SCALE GENOMIC DNA]</scope>
    <source>
        <strain evidence="2">SYSU_2023b</strain>
        <tissue evidence="2">Whole body</tissue>
    </source>
</reference>
<dbReference type="GO" id="GO:0097542">
    <property type="term" value="C:ciliary tip"/>
    <property type="evidence" value="ECO:0007669"/>
    <property type="project" value="TreeGrafter"/>
</dbReference>
<dbReference type="PANTHER" id="PTHR14881">
    <property type="entry name" value="LISH DOMAIN-CONTAINING PROTEIN ARMC9"/>
    <property type="match status" value="1"/>
</dbReference>
<dbReference type="GO" id="GO:0036064">
    <property type="term" value="C:ciliary basal body"/>
    <property type="evidence" value="ECO:0007669"/>
    <property type="project" value="InterPro"/>
</dbReference>
<evidence type="ECO:0000313" key="3">
    <source>
        <dbReference type="Proteomes" id="UP001431783"/>
    </source>
</evidence>
<organism evidence="2 3">
    <name type="scientific">Henosepilachna vigintioctopunctata</name>
    <dbReference type="NCBI Taxonomy" id="420089"/>
    <lineage>
        <taxon>Eukaryota</taxon>
        <taxon>Metazoa</taxon>
        <taxon>Ecdysozoa</taxon>
        <taxon>Arthropoda</taxon>
        <taxon>Hexapoda</taxon>
        <taxon>Insecta</taxon>
        <taxon>Pterygota</taxon>
        <taxon>Neoptera</taxon>
        <taxon>Endopterygota</taxon>
        <taxon>Coleoptera</taxon>
        <taxon>Polyphaga</taxon>
        <taxon>Cucujiformia</taxon>
        <taxon>Coccinelloidea</taxon>
        <taxon>Coccinellidae</taxon>
        <taxon>Epilachninae</taxon>
        <taxon>Epilachnini</taxon>
        <taxon>Henosepilachna</taxon>
    </lineage>
</organism>
<proteinExistence type="predicted"/>
<feature type="non-terminal residue" evidence="2">
    <location>
        <position position="1"/>
    </location>
</feature>
<dbReference type="PANTHER" id="PTHR14881:SF4">
    <property type="entry name" value="LISH DOMAIN-CONTAINING PROTEIN ARMC9"/>
    <property type="match status" value="1"/>
</dbReference>
<gene>
    <name evidence="2" type="ORF">WA026_005273</name>
</gene>
<sequence length="173" mass="19854">EGLARLLNTIVSLKEGRDYICSSKNQVKSNFVSSVSKQLETSSNVSMSLEMQIVILQKLSIRKEQRKVMIVNGLLQSISKLLINRRSELSTYCMEYTFALFMNLCLEEEAHLKCSEDPSYIIQVFFCLLDEVQDNYMPYVTGALYSILSEKSVEKEALRQDLDVLLFRQMKVG</sequence>
<keyword evidence="3" id="KW-1185">Reference proteome</keyword>
<dbReference type="GO" id="GO:0005814">
    <property type="term" value="C:centriole"/>
    <property type="evidence" value="ECO:0007669"/>
    <property type="project" value="TreeGrafter"/>
</dbReference>
<comment type="caution">
    <text evidence="2">The sequence shown here is derived from an EMBL/GenBank/DDBJ whole genome shotgun (WGS) entry which is preliminary data.</text>
</comment>
<dbReference type="Proteomes" id="UP001431783">
    <property type="component" value="Unassembled WGS sequence"/>
</dbReference>
<protein>
    <recommendedName>
        <fullName evidence="1">LisH domain-containing protein</fullName>
    </recommendedName>
</protein>